<dbReference type="InterPro" id="IPR010499">
    <property type="entry name" value="AraC_E-bd"/>
</dbReference>
<feature type="domain" description="AraC effector-binding" evidence="1">
    <location>
        <begin position="1"/>
        <end position="153"/>
    </location>
</feature>
<dbReference type="Pfam" id="PF06445">
    <property type="entry name" value="GyrI-like"/>
    <property type="match status" value="1"/>
</dbReference>
<evidence type="ECO:0000313" key="3">
    <source>
        <dbReference type="Proteomes" id="UP000287239"/>
    </source>
</evidence>
<dbReference type="EMBL" id="NGJU01000001">
    <property type="protein sequence ID" value="RST97927.1"/>
    <property type="molecule type" value="Genomic_DNA"/>
</dbReference>
<reference evidence="2 3" key="1">
    <citation type="submission" date="2017-05" db="EMBL/GenBank/DDBJ databases">
        <title>Vagococcus spp. assemblies.</title>
        <authorList>
            <person name="Gulvik C.A."/>
        </authorList>
    </citation>
    <scope>NUCLEOTIDE SEQUENCE [LARGE SCALE GENOMIC DNA]</scope>
    <source>
        <strain evidence="2 3">NCFB 2777</strain>
    </source>
</reference>
<dbReference type="SMART" id="SM00871">
    <property type="entry name" value="AraC_E_bind"/>
    <property type="match status" value="1"/>
</dbReference>
<gene>
    <name evidence="2" type="ORF">CBF35_01135</name>
</gene>
<sequence>MTLDIIYLTKTTIIHMRQIGPYGQKNQQLMTDFKNILTDQHLLTIDSILLGIPLDDPQLTLPVNCRYEVGLIVPTTFDLSPLPKIIQKRTLAGGNYASFQVPHTPEGLMTIWAEFPVKIKKEGLVLDISRPVIERYASQLLLQHRCELLVPIH</sequence>
<dbReference type="InterPro" id="IPR011256">
    <property type="entry name" value="Reg_factor_effector_dom_sf"/>
</dbReference>
<evidence type="ECO:0000259" key="1">
    <source>
        <dbReference type="SMART" id="SM00871"/>
    </source>
</evidence>
<dbReference type="RefSeq" id="WP_126778051.1">
    <property type="nucleotide sequence ID" value="NZ_NGJU01000001.1"/>
</dbReference>
<accession>A0A429ZVX5</accession>
<keyword evidence="3" id="KW-1185">Reference proteome</keyword>
<dbReference type="PANTHER" id="PTHR40055:SF1">
    <property type="entry name" value="TRANSCRIPTIONAL REGULATOR YGIV-RELATED"/>
    <property type="match status" value="1"/>
</dbReference>
<dbReference type="InterPro" id="IPR029442">
    <property type="entry name" value="GyrI-like"/>
</dbReference>
<dbReference type="OrthoDB" id="5337216at2"/>
<dbReference type="InterPro" id="IPR050908">
    <property type="entry name" value="SmbC-like"/>
</dbReference>
<dbReference type="SUPFAM" id="SSF55136">
    <property type="entry name" value="Probable bacterial effector-binding domain"/>
    <property type="match status" value="1"/>
</dbReference>
<dbReference type="AlphaFoldDB" id="A0A429ZVX5"/>
<organism evidence="2 3">
    <name type="scientific">Vagococcus salmoninarum</name>
    <dbReference type="NCBI Taxonomy" id="2739"/>
    <lineage>
        <taxon>Bacteria</taxon>
        <taxon>Bacillati</taxon>
        <taxon>Bacillota</taxon>
        <taxon>Bacilli</taxon>
        <taxon>Lactobacillales</taxon>
        <taxon>Enterococcaceae</taxon>
        <taxon>Vagococcus</taxon>
    </lineage>
</organism>
<dbReference type="Proteomes" id="UP000287239">
    <property type="component" value="Unassembled WGS sequence"/>
</dbReference>
<protein>
    <recommendedName>
        <fullName evidence="1">AraC effector-binding domain-containing protein</fullName>
    </recommendedName>
</protein>
<dbReference type="PANTHER" id="PTHR40055">
    <property type="entry name" value="TRANSCRIPTIONAL REGULATOR YGIV-RELATED"/>
    <property type="match status" value="1"/>
</dbReference>
<name>A0A429ZVX5_9ENTE</name>
<proteinExistence type="predicted"/>
<evidence type="ECO:0000313" key="2">
    <source>
        <dbReference type="EMBL" id="RST97927.1"/>
    </source>
</evidence>
<dbReference type="Gene3D" id="3.20.80.10">
    <property type="entry name" value="Regulatory factor, effector binding domain"/>
    <property type="match status" value="1"/>
</dbReference>
<comment type="caution">
    <text evidence="2">The sequence shown here is derived from an EMBL/GenBank/DDBJ whole genome shotgun (WGS) entry which is preliminary data.</text>
</comment>
<dbReference type="GeneID" id="98566958"/>